<dbReference type="PROSITE" id="PS51257">
    <property type="entry name" value="PROKAR_LIPOPROTEIN"/>
    <property type="match status" value="1"/>
</dbReference>
<comment type="caution">
    <text evidence="2">The sequence shown here is derived from an EMBL/GenBank/DDBJ whole genome shotgun (WGS) entry which is preliminary data.</text>
</comment>
<reference evidence="3" key="1">
    <citation type="journal article" date="2019" name="Int. J. Syst. Evol. Microbiol.">
        <title>The Global Catalogue of Microorganisms (GCM) 10K type strain sequencing project: providing services to taxonomists for standard genome sequencing and annotation.</title>
        <authorList>
            <consortium name="The Broad Institute Genomics Platform"/>
            <consortium name="The Broad Institute Genome Sequencing Center for Infectious Disease"/>
            <person name="Wu L."/>
            <person name="Ma J."/>
        </authorList>
    </citation>
    <scope>NUCLEOTIDE SEQUENCE [LARGE SCALE GENOMIC DNA]</scope>
    <source>
        <strain evidence="3">CCUG 53762</strain>
    </source>
</reference>
<evidence type="ECO:0000313" key="3">
    <source>
        <dbReference type="Proteomes" id="UP001597118"/>
    </source>
</evidence>
<dbReference type="RefSeq" id="WP_379663563.1">
    <property type="nucleotide sequence ID" value="NZ_JBHUDG010000043.1"/>
</dbReference>
<dbReference type="Pfam" id="PF16409">
    <property type="entry name" value="DUF5017"/>
    <property type="match status" value="1"/>
</dbReference>
<accession>A0ABW4IGT0</accession>
<evidence type="ECO:0000259" key="1">
    <source>
        <dbReference type="Pfam" id="PF16409"/>
    </source>
</evidence>
<feature type="domain" description="DUF5017" evidence="1">
    <location>
        <begin position="18"/>
        <end position="193"/>
    </location>
</feature>
<protein>
    <submittedName>
        <fullName evidence="2">DUF5017 domain-containing protein</fullName>
    </submittedName>
</protein>
<organism evidence="2 3">
    <name type="scientific">Pseudopedobacter beijingensis</name>
    <dbReference type="NCBI Taxonomy" id="1207056"/>
    <lineage>
        <taxon>Bacteria</taxon>
        <taxon>Pseudomonadati</taxon>
        <taxon>Bacteroidota</taxon>
        <taxon>Sphingobacteriia</taxon>
        <taxon>Sphingobacteriales</taxon>
        <taxon>Sphingobacteriaceae</taxon>
        <taxon>Pseudopedobacter</taxon>
    </lineage>
</organism>
<name>A0ABW4IGT0_9SPHI</name>
<proteinExistence type="predicted"/>
<dbReference type="Proteomes" id="UP001597118">
    <property type="component" value="Unassembled WGS sequence"/>
</dbReference>
<gene>
    <name evidence="2" type="ORF">ACFSAH_15060</name>
</gene>
<sequence length="309" mass="33580">MKKIFIISLISWSLFSACQKDVKPTSPTTDIKISNARSIIGDTLVFKLGDTCKFEITGYSDNITFWNGAAGNRYINHQRNHRENQPVMSFTSTAANSTQTNTLQVLATTKLKSRDSVTVINAPWTDITSRFALATSATAVNSGSVNLTDLMSNGNDSLLIAFKYMGKMGSIQPTWTISNLVISGVATAEANQTLLSLENDSRYWTVFANVRTPANARWVASNTALTIVGGAATQPDNTSWILSKSIFVNVTSPDVPTAIVKNVTSSLNNNIYVHKYAQKGVYKASFICFGTTTGGSKSKIIEFNIKVTD</sequence>
<dbReference type="EMBL" id="JBHUDG010000043">
    <property type="protein sequence ID" value="MFD1631194.1"/>
    <property type="molecule type" value="Genomic_DNA"/>
</dbReference>
<dbReference type="InterPro" id="IPR032185">
    <property type="entry name" value="DUF5017"/>
</dbReference>
<keyword evidence="3" id="KW-1185">Reference proteome</keyword>
<evidence type="ECO:0000313" key="2">
    <source>
        <dbReference type="EMBL" id="MFD1631194.1"/>
    </source>
</evidence>